<keyword evidence="2" id="KW-0809">Transit peptide</keyword>
<dbReference type="GO" id="GO:0016836">
    <property type="term" value="F:hydro-lyase activity"/>
    <property type="evidence" value="ECO:0007669"/>
    <property type="project" value="TreeGrafter"/>
</dbReference>
<organism evidence="4">
    <name type="scientific">marine sediment metagenome</name>
    <dbReference type="NCBI Taxonomy" id="412755"/>
    <lineage>
        <taxon>unclassified sequences</taxon>
        <taxon>metagenomes</taxon>
        <taxon>ecological metagenomes</taxon>
    </lineage>
</organism>
<dbReference type="Pfam" id="PF00378">
    <property type="entry name" value="ECH_1"/>
    <property type="match status" value="1"/>
</dbReference>
<keyword evidence="3" id="KW-0443">Lipid metabolism</keyword>
<dbReference type="InterPro" id="IPR029045">
    <property type="entry name" value="ClpP/crotonase-like_dom_sf"/>
</dbReference>
<sequence length="82" mass="8590">MSRMKKPVIASVQGYATAIGCGLVAASDLAIASEDAKFATNAIDIGLFCTGPGAFLDLGLPRKKALEMLYMGKIIDAQEALR</sequence>
<accession>X1Q3L1</accession>
<dbReference type="Gene3D" id="3.90.226.10">
    <property type="entry name" value="2-enoyl-CoA Hydratase, Chain A, domain 1"/>
    <property type="match status" value="1"/>
</dbReference>
<dbReference type="SUPFAM" id="SSF52096">
    <property type="entry name" value="ClpP/crotonase"/>
    <property type="match status" value="1"/>
</dbReference>
<dbReference type="AlphaFoldDB" id="X1Q3L1"/>
<dbReference type="PANTHER" id="PTHR43602:SF1">
    <property type="entry name" value="ENOYL-COA HYDRATASE DOMAIN-CONTAINING PROTEIN 3, MITOCHONDRIAL"/>
    <property type="match status" value="1"/>
</dbReference>
<name>X1Q3L1_9ZZZZ</name>
<dbReference type="GO" id="GO:0006631">
    <property type="term" value="P:fatty acid metabolic process"/>
    <property type="evidence" value="ECO:0007669"/>
    <property type="project" value="UniProtKB-KW"/>
</dbReference>
<evidence type="ECO:0000313" key="4">
    <source>
        <dbReference type="EMBL" id="GAI37829.1"/>
    </source>
</evidence>
<dbReference type="InterPro" id="IPR001753">
    <property type="entry name" value="Enoyl-CoA_hydra/iso"/>
</dbReference>
<dbReference type="EMBL" id="BARV01030129">
    <property type="protein sequence ID" value="GAI37829.1"/>
    <property type="molecule type" value="Genomic_DNA"/>
</dbReference>
<comment type="caution">
    <text evidence="4">The sequence shown here is derived from an EMBL/GenBank/DDBJ whole genome shotgun (WGS) entry which is preliminary data.</text>
</comment>
<dbReference type="InterPro" id="IPR052377">
    <property type="entry name" value="Mitochondrial_ECH-domain"/>
</dbReference>
<dbReference type="PROSITE" id="PS51257">
    <property type="entry name" value="PROKAR_LIPOPROTEIN"/>
    <property type="match status" value="1"/>
</dbReference>
<dbReference type="PANTHER" id="PTHR43602">
    <property type="match status" value="1"/>
</dbReference>
<feature type="non-terminal residue" evidence="4">
    <location>
        <position position="82"/>
    </location>
</feature>
<evidence type="ECO:0000256" key="1">
    <source>
        <dbReference type="ARBA" id="ARBA00022832"/>
    </source>
</evidence>
<evidence type="ECO:0008006" key="5">
    <source>
        <dbReference type="Google" id="ProtNLM"/>
    </source>
</evidence>
<gene>
    <name evidence="4" type="ORF">S06H3_47906</name>
</gene>
<evidence type="ECO:0000256" key="2">
    <source>
        <dbReference type="ARBA" id="ARBA00022946"/>
    </source>
</evidence>
<evidence type="ECO:0000256" key="3">
    <source>
        <dbReference type="ARBA" id="ARBA00023098"/>
    </source>
</evidence>
<reference evidence="4" key="1">
    <citation type="journal article" date="2014" name="Front. Microbiol.">
        <title>High frequency of phylogenetically diverse reductive dehalogenase-homologous genes in deep subseafloor sedimentary metagenomes.</title>
        <authorList>
            <person name="Kawai M."/>
            <person name="Futagami T."/>
            <person name="Toyoda A."/>
            <person name="Takaki Y."/>
            <person name="Nishi S."/>
            <person name="Hori S."/>
            <person name="Arai W."/>
            <person name="Tsubouchi T."/>
            <person name="Morono Y."/>
            <person name="Uchiyama I."/>
            <person name="Ito T."/>
            <person name="Fujiyama A."/>
            <person name="Inagaki F."/>
            <person name="Takami H."/>
        </authorList>
    </citation>
    <scope>NUCLEOTIDE SEQUENCE</scope>
    <source>
        <strain evidence="4">Expedition CK06-06</strain>
    </source>
</reference>
<protein>
    <recommendedName>
        <fullName evidence="5">Enoyl-CoA hydratase</fullName>
    </recommendedName>
</protein>
<keyword evidence="1" id="KW-0276">Fatty acid metabolism</keyword>
<dbReference type="CDD" id="cd06558">
    <property type="entry name" value="crotonase-like"/>
    <property type="match status" value="1"/>
</dbReference>
<proteinExistence type="predicted"/>